<evidence type="ECO:0000313" key="2">
    <source>
        <dbReference type="EMBL" id="KAK7506093.1"/>
    </source>
</evidence>
<organism evidence="2 3">
    <name type="scientific">Batillaria attramentaria</name>
    <dbReference type="NCBI Taxonomy" id="370345"/>
    <lineage>
        <taxon>Eukaryota</taxon>
        <taxon>Metazoa</taxon>
        <taxon>Spiralia</taxon>
        <taxon>Lophotrochozoa</taxon>
        <taxon>Mollusca</taxon>
        <taxon>Gastropoda</taxon>
        <taxon>Caenogastropoda</taxon>
        <taxon>Sorbeoconcha</taxon>
        <taxon>Cerithioidea</taxon>
        <taxon>Batillariidae</taxon>
        <taxon>Batillaria</taxon>
    </lineage>
</organism>
<sequence>MSCRKCCYFFVLLGLDLIDLIADWLVYADASRAERGLVYGPHEDNIVCSLLAFSIIGTLLFLFESVNLSLRFFEYFDYKPKFDVDLVSAIIIWLEDIPQLIINLKISLCREDAKSYFQLVKAGVILFDVAFRLIFRLVMYYRKYTCRECCKFPKGSRHKTVYRGVVIAGLVLNAVMASCVFVFTQTHRNPDTGDVIFQLPKTLIEDEYNDQRYFQNVSVFVHLPDFDSAHVPANNGHQVNWVRLMSINNVRGNADDTISYKYGYQKSATGLQMALWKRVDKAGQRRDDRGWELKESVQLHQNGSLTNISADVMTNPTYVYITFSYVKPESFFKRRIFGDIRYNIKVGNGGKCLDYDNITDDVNQAANKPIIHYYRTGARLSTTTSHLVQGAGALRFFRNDGDDLTDVATLWKTGFGHCESSGSGGPTLHRDIKTGCD</sequence>
<evidence type="ECO:0000256" key="1">
    <source>
        <dbReference type="SAM" id="Phobius"/>
    </source>
</evidence>
<keyword evidence="1" id="KW-0472">Membrane</keyword>
<gene>
    <name evidence="2" type="ORF">BaRGS_00002815</name>
</gene>
<feature type="transmembrane region" description="Helical" evidence="1">
    <location>
        <begin position="46"/>
        <end position="63"/>
    </location>
</feature>
<accession>A0ABD0M337</accession>
<evidence type="ECO:0000313" key="3">
    <source>
        <dbReference type="Proteomes" id="UP001519460"/>
    </source>
</evidence>
<feature type="transmembrane region" description="Helical" evidence="1">
    <location>
        <begin position="7"/>
        <end position="26"/>
    </location>
</feature>
<keyword evidence="1" id="KW-0812">Transmembrane</keyword>
<dbReference type="AlphaFoldDB" id="A0ABD0M337"/>
<protein>
    <submittedName>
        <fullName evidence="2">Uncharacterized protein</fullName>
    </submittedName>
</protein>
<dbReference type="Proteomes" id="UP001519460">
    <property type="component" value="Unassembled WGS sequence"/>
</dbReference>
<comment type="caution">
    <text evidence="2">The sequence shown here is derived from an EMBL/GenBank/DDBJ whole genome shotgun (WGS) entry which is preliminary data.</text>
</comment>
<keyword evidence="3" id="KW-1185">Reference proteome</keyword>
<feature type="transmembrane region" description="Helical" evidence="1">
    <location>
        <begin position="161"/>
        <end position="183"/>
    </location>
</feature>
<name>A0ABD0M337_9CAEN</name>
<proteinExistence type="predicted"/>
<keyword evidence="1" id="KW-1133">Transmembrane helix</keyword>
<reference evidence="2 3" key="1">
    <citation type="journal article" date="2023" name="Sci. Data">
        <title>Genome assembly of the Korean intertidal mud-creeper Batillaria attramentaria.</title>
        <authorList>
            <person name="Patra A.K."/>
            <person name="Ho P.T."/>
            <person name="Jun S."/>
            <person name="Lee S.J."/>
            <person name="Kim Y."/>
            <person name="Won Y.J."/>
        </authorList>
    </citation>
    <scope>NUCLEOTIDE SEQUENCE [LARGE SCALE GENOMIC DNA]</scope>
    <source>
        <strain evidence="2">Wonlab-2016</strain>
    </source>
</reference>
<dbReference type="EMBL" id="JACVVK020000008">
    <property type="protein sequence ID" value="KAK7506093.1"/>
    <property type="molecule type" value="Genomic_DNA"/>
</dbReference>